<organism evidence="1 2">
    <name type="scientific">Cryobacterium fucosi</name>
    <dbReference type="NCBI Taxonomy" id="1259157"/>
    <lineage>
        <taxon>Bacteria</taxon>
        <taxon>Bacillati</taxon>
        <taxon>Actinomycetota</taxon>
        <taxon>Actinomycetes</taxon>
        <taxon>Micrococcales</taxon>
        <taxon>Microbacteriaceae</taxon>
        <taxon>Cryobacterium</taxon>
    </lineage>
</organism>
<dbReference type="EMBL" id="SOHH01000003">
    <property type="protein sequence ID" value="TFD83956.1"/>
    <property type="molecule type" value="Genomic_DNA"/>
</dbReference>
<dbReference type="AlphaFoldDB" id="A0A4R9BGF3"/>
<comment type="caution">
    <text evidence="1">The sequence shown here is derived from an EMBL/GenBank/DDBJ whole genome shotgun (WGS) entry which is preliminary data.</text>
</comment>
<protein>
    <submittedName>
        <fullName evidence="1">Uncharacterized protein</fullName>
    </submittedName>
</protein>
<evidence type="ECO:0000313" key="1">
    <source>
        <dbReference type="EMBL" id="TFD83956.1"/>
    </source>
</evidence>
<sequence>MSTDTLVGVDEALIVALDFDEAKVCELPVLCSREAVFLIMHNCCGFAYMSCQFHLDGLRELFNSFTPRELGKLICGKCNRRAKSFPTVLPLKA</sequence>
<evidence type="ECO:0000313" key="2">
    <source>
        <dbReference type="Proteomes" id="UP000298313"/>
    </source>
</evidence>
<keyword evidence="2" id="KW-1185">Reference proteome</keyword>
<dbReference type="RefSeq" id="WP_134521861.1">
    <property type="nucleotide sequence ID" value="NZ_SOHH01000003.1"/>
</dbReference>
<gene>
    <name evidence="1" type="ORF">E3T48_00055</name>
</gene>
<reference evidence="1 2" key="1">
    <citation type="submission" date="2019-03" db="EMBL/GenBank/DDBJ databases">
        <title>Genomics of glacier-inhabiting Cryobacterium strains.</title>
        <authorList>
            <person name="Liu Q."/>
            <person name="Xin Y.-H."/>
        </authorList>
    </citation>
    <scope>NUCLEOTIDE SEQUENCE [LARGE SCALE GENOMIC DNA]</scope>
    <source>
        <strain evidence="1 2">Hh4</strain>
    </source>
</reference>
<name>A0A4R9BGF3_9MICO</name>
<proteinExistence type="predicted"/>
<dbReference type="Proteomes" id="UP000298313">
    <property type="component" value="Unassembled WGS sequence"/>
</dbReference>
<accession>A0A4R9BGF3</accession>